<keyword evidence="4" id="KW-0807">Transducer</keyword>
<evidence type="ECO:0000256" key="6">
    <source>
        <dbReference type="SAM" id="Phobius"/>
    </source>
</evidence>
<sequence>MSDSKIGTRLGAGFGLLLLLMILLTAVGSWLLREFSASTDLIMNDALVKERLVTEWHDATELNAARTALVLFSDDPALQKDTEEKIRATSERVSLIQEQLQRLVVSDSGKAILAGTQEKRQRYSDVRKSLLKAKAAGDNAAVKAGMADLNAARDAYGASIELLGKHQREKAAALGAELAQDSKNGQILLAGMCSAALALALACTVLVTRSITRPLQRATAVAADVSAGRLSNYSEPCSRDETGQLLAALYKMNGDLFRIVSAVRDSSSAIVIGSDEIAKGNEDLSARTEQQAGSLEETASSMEELTATVKHNADNARQADQLASTASSVAAQGGAVVAQVVETMDSISASAGKITDIIGVINGIAFQTNILALNAAVEAARAGEQGRGFAVVASEVRNLAQRSASAAHEIKDLIETSARDVAAGTTLVGKAGNTMEDIVASVNRVNAIMRDIALATDEQESGIAQINQAISQMDTVTQQNAALVEEAAAASQTLRSQATELGELVGTFTLTDAGQGARSQRGAHQQQASAPVARAAPA</sequence>
<dbReference type="FunFam" id="1.10.287.950:FF:000001">
    <property type="entry name" value="Methyl-accepting chemotaxis sensory transducer"/>
    <property type="match status" value="1"/>
</dbReference>
<evidence type="ECO:0000256" key="1">
    <source>
        <dbReference type="ARBA" id="ARBA00004370"/>
    </source>
</evidence>
<dbReference type="InterPro" id="IPR004089">
    <property type="entry name" value="MCPsignal_dom"/>
</dbReference>
<evidence type="ECO:0000256" key="4">
    <source>
        <dbReference type="PROSITE-ProRule" id="PRU00284"/>
    </source>
</evidence>
<keyword evidence="10" id="KW-1185">Reference proteome</keyword>
<feature type="compositionally biased region" description="Low complexity" evidence="5">
    <location>
        <begin position="525"/>
        <end position="538"/>
    </location>
</feature>
<dbReference type="InterPro" id="IPR003660">
    <property type="entry name" value="HAMP_dom"/>
</dbReference>
<dbReference type="Pfam" id="PF12729">
    <property type="entry name" value="4HB_MCP_1"/>
    <property type="match status" value="1"/>
</dbReference>
<dbReference type="Pfam" id="PF00015">
    <property type="entry name" value="MCPsignal"/>
    <property type="match status" value="1"/>
</dbReference>
<evidence type="ECO:0000256" key="2">
    <source>
        <dbReference type="ARBA" id="ARBA00022481"/>
    </source>
</evidence>
<dbReference type="SUPFAM" id="SSF58104">
    <property type="entry name" value="Methyl-accepting chemotaxis protein (MCP) signaling domain"/>
    <property type="match status" value="1"/>
</dbReference>
<organism evidence="9 10">
    <name type="scientific">Massilia litorea</name>
    <dbReference type="NCBI Taxonomy" id="2769491"/>
    <lineage>
        <taxon>Bacteria</taxon>
        <taxon>Pseudomonadati</taxon>
        <taxon>Pseudomonadota</taxon>
        <taxon>Betaproteobacteria</taxon>
        <taxon>Burkholderiales</taxon>
        <taxon>Oxalobacteraceae</taxon>
        <taxon>Telluria group</taxon>
        <taxon>Massilia</taxon>
    </lineage>
</organism>
<name>A0A7L9UCH8_9BURK</name>
<dbReference type="PROSITE" id="PS50885">
    <property type="entry name" value="HAMP"/>
    <property type="match status" value="1"/>
</dbReference>
<reference evidence="9 10" key="1">
    <citation type="submission" date="2020-10" db="EMBL/GenBank/DDBJ databases">
        <title>Genome sequencing of Massilia sp. LPB0304.</title>
        <authorList>
            <person name="Kim J."/>
        </authorList>
    </citation>
    <scope>NUCLEOTIDE SEQUENCE [LARGE SCALE GENOMIC DNA]</scope>
    <source>
        <strain evidence="9 10">LPB0304</strain>
    </source>
</reference>
<keyword evidence="6" id="KW-0812">Transmembrane</keyword>
<keyword evidence="6" id="KW-0472">Membrane</keyword>
<dbReference type="CDD" id="cd19411">
    <property type="entry name" value="MCP2201-like_sensor"/>
    <property type="match status" value="1"/>
</dbReference>
<dbReference type="PROSITE" id="PS50111">
    <property type="entry name" value="CHEMOTAXIS_TRANSDUC_2"/>
    <property type="match status" value="1"/>
</dbReference>
<dbReference type="PRINTS" id="PR00260">
    <property type="entry name" value="CHEMTRNSDUCR"/>
</dbReference>
<comment type="similarity">
    <text evidence="3">Belongs to the methyl-accepting chemotaxis (MCP) protein family.</text>
</comment>
<proteinExistence type="inferred from homology"/>
<keyword evidence="6" id="KW-1133">Transmembrane helix</keyword>
<evidence type="ECO:0000259" key="7">
    <source>
        <dbReference type="PROSITE" id="PS50111"/>
    </source>
</evidence>
<comment type="subcellular location">
    <subcellularLocation>
        <location evidence="1">Membrane</location>
    </subcellularLocation>
</comment>
<dbReference type="InterPro" id="IPR051310">
    <property type="entry name" value="MCP_chemotaxis"/>
</dbReference>
<evidence type="ECO:0000256" key="5">
    <source>
        <dbReference type="SAM" id="MobiDB-lite"/>
    </source>
</evidence>
<dbReference type="InterPro" id="IPR047347">
    <property type="entry name" value="YvaQ-like_sensor"/>
</dbReference>
<dbReference type="Proteomes" id="UP000593875">
    <property type="component" value="Chromosome"/>
</dbReference>
<dbReference type="GO" id="GO:0004888">
    <property type="term" value="F:transmembrane signaling receptor activity"/>
    <property type="evidence" value="ECO:0007669"/>
    <property type="project" value="InterPro"/>
</dbReference>
<feature type="domain" description="HAMP" evidence="8">
    <location>
        <begin position="209"/>
        <end position="261"/>
    </location>
</feature>
<dbReference type="GO" id="GO:0005886">
    <property type="term" value="C:plasma membrane"/>
    <property type="evidence" value="ECO:0007669"/>
    <property type="project" value="TreeGrafter"/>
</dbReference>
<gene>
    <name evidence="9" type="ORF">LPB04_07920</name>
</gene>
<evidence type="ECO:0000259" key="8">
    <source>
        <dbReference type="PROSITE" id="PS50885"/>
    </source>
</evidence>
<evidence type="ECO:0000313" key="9">
    <source>
        <dbReference type="EMBL" id="QOL51922.1"/>
    </source>
</evidence>
<feature type="region of interest" description="Disordered" evidence="5">
    <location>
        <begin position="513"/>
        <end position="538"/>
    </location>
</feature>
<protein>
    <submittedName>
        <fullName evidence="9">MCP four helix bundle domain-containing protein</fullName>
    </submittedName>
</protein>
<keyword evidence="2" id="KW-0488">Methylation</keyword>
<accession>A0A7L9UCH8</accession>
<dbReference type="KEGG" id="mlir:LPB04_07920"/>
<dbReference type="PANTHER" id="PTHR43531:SF14">
    <property type="entry name" value="METHYL-ACCEPTING CHEMOTAXIS PROTEIN I-RELATED"/>
    <property type="match status" value="1"/>
</dbReference>
<evidence type="ECO:0000256" key="3">
    <source>
        <dbReference type="ARBA" id="ARBA00029447"/>
    </source>
</evidence>
<dbReference type="InterPro" id="IPR004090">
    <property type="entry name" value="Chemotax_Me-accpt_rcpt"/>
</dbReference>
<feature type="transmembrane region" description="Helical" evidence="6">
    <location>
        <begin position="187"/>
        <end position="207"/>
    </location>
</feature>
<dbReference type="InterPro" id="IPR024478">
    <property type="entry name" value="HlyB_4HB_MCP"/>
</dbReference>
<feature type="transmembrane region" description="Helical" evidence="6">
    <location>
        <begin position="12"/>
        <end position="32"/>
    </location>
</feature>
<feature type="domain" description="Methyl-accepting transducer" evidence="7">
    <location>
        <begin position="266"/>
        <end position="495"/>
    </location>
</feature>
<dbReference type="Gene3D" id="1.10.287.950">
    <property type="entry name" value="Methyl-accepting chemotaxis protein"/>
    <property type="match status" value="1"/>
</dbReference>
<dbReference type="GO" id="GO:0006935">
    <property type="term" value="P:chemotaxis"/>
    <property type="evidence" value="ECO:0007669"/>
    <property type="project" value="InterPro"/>
</dbReference>
<evidence type="ECO:0000313" key="10">
    <source>
        <dbReference type="Proteomes" id="UP000593875"/>
    </source>
</evidence>
<dbReference type="CDD" id="cd11386">
    <property type="entry name" value="MCP_signal"/>
    <property type="match status" value="1"/>
</dbReference>
<dbReference type="GO" id="GO:0007165">
    <property type="term" value="P:signal transduction"/>
    <property type="evidence" value="ECO:0007669"/>
    <property type="project" value="UniProtKB-KW"/>
</dbReference>
<dbReference type="SMART" id="SM00283">
    <property type="entry name" value="MA"/>
    <property type="match status" value="1"/>
</dbReference>
<dbReference type="PANTHER" id="PTHR43531">
    <property type="entry name" value="PROTEIN ICFG"/>
    <property type="match status" value="1"/>
</dbReference>
<dbReference type="EMBL" id="CP062941">
    <property type="protein sequence ID" value="QOL51922.1"/>
    <property type="molecule type" value="Genomic_DNA"/>
</dbReference>
<dbReference type="AlphaFoldDB" id="A0A7L9UCH8"/>